<gene>
    <name evidence="2" type="ordered locus">SNE_A07460</name>
</gene>
<feature type="transmembrane region" description="Helical" evidence="1">
    <location>
        <begin position="190"/>
        <end position="209"/>
    </location>
</feature>
<evidence type="ECO:0000313" key="2">
    <source>
        <dbReference type="EMBL" id="CCB88623.1"/>
    </source>
</evidence>
<proteinExistence type="predicted"/>
<dbReference type="AlphaFoldDB" id="F8L4S7"/>
<keyword evidence="3" id="KW-1185">Reference proteome</keyword>
<name>F8L4S7_SIMNZ</name>
<reference evidence="2 3" key="2">
    <citation type="journal article" date="2011" name="Mol. Biol. Evol.">
        <title>Unity in variety--the pan-genome of the Chlamydiae.</title>
        <authorList>
            <person name="Collingro A."/>
            <person name="Tischler P."/>
            <person name="Weinmaier T."/>
            <person name="Penz T."/>
            <person name="Heinz E."/>
            <person name="Brunham R.C."/>
            <person name="Read T.D."/>
            <person name="Bavoil P.M."/>
            <person name="Sachse K."/>
            <person name="Kahane S."/>
            <person name="Friedman M.G."/>
            <person name="Rattei T."/>
            <person name="Myers G.S."/>
            <person name="Horn M."/>
        </authorList>
    </citation>
    <scope>NUCLEOTIDE SEQUENCE [LARGE SCALE GENOMIC DNA]</scope>
    <source>
        <strain evidence="3">ATCC VR-1471 / Z</strain>
    </source>
</reference>
<dbReference type="Proteomes" id="UP000000496">
    <property type="component" value="Chromosome gsn.131"/>
</dbReference>
<accession>F8L4S7</accession>
<evidence type="ECO:0000313" key="3">
    <source>
        <dbReference type="Proteomes" id="UP000000496"/>
    </source>
</evidence>
<dbReference type="KEGG" id="sng:SNE_A07460"/>
<dbReference type="STRING" id="331113.SNE_A07460"/>
<keyword evidence="1" id="KW-0812">Transmembrane</keyword>
<keyword evidence="1" id="KW-1133">Transmembrane helix</keyword>
<evidence type="ECO:0000256" key="1">
    <source>
        <dbReference type="SAM" id="Phobius"/>
    </source>
</evidence>
<organism evidence="2 3">
    <name type="scientific">Simkania negevensis (strain ATCC VR-1471 / DSM 27360 / Z)</name>
    <dbReference type="NCBI Taxonomy" id="331113"/>
    <lineage>
        <taxon>Bacteria</taxon>
        <taxon>Pseudomonadati</taxon>
        <taxon>Chlamydiota</taxon>
        <taxon>Chlamydiia</taxon>
        <taxon>Parachlamydiales</taxon>
        <taxon>Simkaniaceae</taxon>
        <taxon>Simkania</taxon>
    </lineage>
</organism>
<dbReference type="EMBL" id="FR872582">
    <property type="protein sequence ID" value="CCB88623.1"/>
    <property type="molecule type" value="Genomic_DNA"/>
</dbReference>
<dbReference type="RefSeq" id="WP_013943090.1">
    <property type="nucleotide sequence ID" value="NC_015713.1"/>
</dbReference>
<sequence length="226" mass="25621">MSHQSCIPHQFTALQYTAIHSSNQILDISSYLAYGQCQVFPNHRIALSALNEKARILLDKFADNEPPSSETFKYSFQNLNASHLTCSHLLSRMRAKDIDNLNGIFQSVEFYVTGLNSERFGQVSAEHLRQTDTIATNVDCFSKLVERTDQYKKVFGKIHDLSRWPYYSDIVVERHINGEYTVNRTAKSKAVEIIASAVVVLGCLALLVLKISKYYFADQFVSPARS</sequence>
<keyword evidence="1" id="KW-0472">Membrane</keyword>
<reference key="1">
    <citation type="journal article" date="2011" name="Mol. Biol. Evol.">
        <title>Unity in variety -- the pan-genome of the Chlamydiae.</title>
        <authorList>
            <person name="Collingro A."/>
            <person name="Tischler P."/>
            <person name="Weinmaier T."/>
            <person name="Penz T."/>
            <person name="Heinz E."/>
            <person name="Brunham R.C."/>
            <person name="Read T.D."/>
            <person name="Bavoil P.M."/>
            <person name="Sachse K."/>
            <person name="Kahane S."/>
            <person name="Friedman M.G."/>
            <person name="Rattei T."/>
            <person name="Myers G.S.A."/>
            <person name="Horn M."/>
        </authorList>
    </citation>
    <scope>NUCLEOTIDE SEQUENCE</scope>
    <source>
        <strain>Z</strain>
    </source>
</reference>
<dbReference type="HOGENOM" id="CLU_1224066_0_0_0"/>
<protein>
    <submittedName>
        <fullName evidence="2">Uncharacterized protein</fullName>
    </submittedName>
</protein>